<evidence type="ECO:0000256" key="1">
    <source>
        <dbReference type="SAM" id="Phobius"/>
    </source>
</evidence>
<dbReference type="InterPro" id="IPR003848">
    <property type="entry name" value="DUF218"/>
</dbReference>
<name>A0AB35BZM3_9GAMM</name>
<dbReference type="InterPro" id="IPR014729">
    <property type="entry name" value="Rossmann-like_a/b/a_fold"/>
</dbReference>
<sequence length="209" mass="23295">MTGKQDPLQAFVLFCARNLRGWLVSSLIICLMVVVVGNVWIQSEIKHLHAEDNADTLLVLGYKVEGEPLAPTNALANRLEMARQYWLESPDTRIVVSGGKTQGLAKSEAEVMRDYLIQHGVRSDVIVMEEISTRTAHQFVNAMQLMDLGNVVVVTNDFHLPRSLMLAERSGLKHVSGLAAPTPTDSRAIFTAYIREPFALLNSWLFDHP</sequence>
<dbReference type="Pfam" id="PF02698">
    <property type="entry name" value="DUF218"/>
    <property type="match status" value="1"/>
</dbReference>
<protein>
    <submittedName>
        <fullName evidence="3">YdcF family protein</fullName>
    </submittedName>
</protein>
<evidence type="ECO:0000313" key="3">
    <source>
        <dbReference type="EMBL" id="MBS7824541.1"/>
    </source>
</evidence>
<keyword evidence="1" id="KW-0472">Membrane</keyword>
<feature type="transmembrane region" description="Helical" evidence="1">
    <location>
        <begin position="21"/>
        <end position="41"/>
    </location>
</feature>
<dbReference type="AlphaFoldDB" id="A0AB35BZM3"/>
<dbReference type="RefSeq" id="WP_008315817.1">
    <property type="nucleotide sequence ID" value="NZ_CP115969.1"/>
</dbReference>
<dbReference type="PANTHER" id="PTHR30336:SF4">
    <property type="entry name" value="ENVELOPE BIOGENESIS FACTOR ELYC"/>
    <property type="match status" value="1"/>
</dbReference>
<reference evidence="3" key="1">
    <citation type="submission" date="2021-03" db="EMBL/GenBank/DDBJ databases">
        <title>Identification and antibiotic profiling of Wohlfahrtiimonas chitiniclastica, an underestimated human pathogen.</title>
        <authorList>
            <person name="Kopf A."/>
            <person name="Bunk B."/>
            <person name="Coldewey S."/>
            <person name="Gunzer F."/>
            <person name="Riedel T."/>
            <person name="Schroettner P."/>
        </authorList>
    </citation>
    <scope>NUCLEOTIDE SEQUENCE</scope>
    <source>
        <strain evidence="3">DSM 100917</strain>
    </source>
</reference>
<dbReference type="InterPro" id="IPR051599">
    <property type="entry name" value="Cell_Envelope_Assoc"/>
</dbReference>
<keyword evidence="1" id="KW-1133">Transmembrane helix</keyword>
<proteinExistence type="predicted"/>
<dbReference type="GeneID" id="58263992"/>
<organism evidence="3 4">
    <name type="scientific">Wohlfahrtiimonas chitiniclastica</name>
    <dbReference type="NCBI Taxonomy" id="400946"/>
    <lineage>
        <taxon>Bacteria</taxon>
        <taxon>Pseudomonadati</taxon>
        <taxon>Pseudomonadota</taxon>
        <taxon>Gammaproteobacteria</taxon>
        <taxon>Cardiobacteriales</taxon>
        <taxon>Ignatzschineriaceae</taxon>
        <taxon>Wohlfahrtiimonas</taxon>
    </lineage>
</organism>
<dbReference type="Proteomes" id="UP000680020">
    <property type="component" value="Unassembled WGS sequence"/>
</dbReference>
<dbReference type="PANTHER" id="PTHR30336">
    <property type="entry name" value="INNER MEMBRANE PROTEIN, PROBABLE PERMEASE"/>
    <property type="match status" value="1"/>
</dbReference>
<evidence type="ECO:0000313" key="4">
    <source>
        <dbReference type="Proteomes" id="UP000680020"/>
    </source>
</evidence>
<feature type="domain" description="DUF218" evidence="2">
    <location>
        <begin position="55"/>
        <end position="187"/>
    </location>
</feature>
<comment type="caution">
    <text evidence="3">The sequence shown here is derived from an EMBL/GenBank/DDBJ whole genome shotgun (WGS) entry which is preliminary data.</text>
</comment>
<dbReference type="GO" id="GO:0043164">
    <property type="term" value="P:Gram-negative-bacterium-type cell wall biogenesis"/>
    <property type="evidence" value="ECO:0007669"/>
    <property type="project" value="TreeGrafter"/>
</dbReference>
<dbReference type="GO" id="GO:0005886">
    <property type="term" value="C:plasma membrane"/>
    <property type="evidence" value="ECO:0007669"/>
    <property type="project" value="TreeGrafter"/>
</dbReference>
<keyword evidence="1" id="KW-0812">Transmembrane</keyword>
<dbReference type="EMBL" id="JAGIBU010000003">
    <property type="protein sequence ID" value="MBS7824541.1"/>
    <property type="molecule type" value="Genomic_DNA"/>
</dbReference>
<evidence type="ECO:0000259" key="2">
    <source>
        <dbReference type="Pfam" id="PF02698"/>
    </source>
</evidence>
<dbReference type="Gene3D" id="3.40.50.620">
    <property type="entry name" value="HUPs"/>
    <property type="match status" value="1"/>
</dbReference>
<dbReference type="GO" id="GO:0000270">
    <property type="term" value="P:peptidoglycan metabolic process"/>
    <property type="evidence" value="ECO:0007669"/>
    <property type="project" value="TreeGrafter"/>
</dbReference>
<gene>
    <name evidence="3" type="ORF">J7561_04910</name>
</gene>
<dbReference type="CDD" id="cd06259">
    <property type="entry name" value="YdcF-like"/>
    <property type="match status" value="1"/>
</dbReference>
<accession>A0AB35BZM3</accession>